<gene>
    <name evidence="2" type="ORF">QE152_g8493</name>
</gene>
<dbReference type="EMBL" id="JASPKY010000068">
    <property type="protein sequence ID" value="KAK9743548.1"/>
    <property type="molecule type" value="Genomic_DNA"/>
</dbReference>
<evidence type="ECO:0000313" key="3">
    <source>
        <dbReference type="Proteomes" id="UP001458880"/>
    </source>
</evidence>
<proteinExistence type="predicted"/>
<evidence type="ECO:0000256" key="1">
    <source>
        <dbReference type="SAM" id="MobiDB-lite"/>
    </source>
</evidence>
<feature type="region of interest" description="Disordered" evidence="1">
    <location>
        <begin position="28"/>
        <end position="53"/>
    </location>
</feature>
<organism evidence="2 3">
    <name type="scientific">Popillia japonica</name>
    <name type="common">Japanese beetle</name>
    <dbReference type="NCBI Taxonomy" id="7064"/>
    <lineage>
        <taxon>Eukaryota</taxon>
        <taxon>Metazoa</taxon>
        <taxon>Ecdysozoa</taxon>
        <taxon>Arthropoda</taxon>
        <taxon>Hexapoda</taxon>
        <taxon>Insecta</taxon>
        <taxon>Pterygota</taxon>
        <taxon>Neoptera</taxon>
        <taxon>Endopterygota</taxon>
        <taxon>Coleoptera</taxon>
        <taxon>Polyphaga</taxon>
        <taxon>Scarabaeiformia</taxon>
        <taxon>Scarabaeidae</taxon>
        <taxon>Rutelinae</taxon>
        <taxon>Popillia</taxon>
    </lineage>
</organism>
<sequence length="161" mass="18955">MKFYNHLKRYNNLFRIGKSDQQYERRCSTKVNNTEKAAPLKASTSKRPYKPCTSSTPVPCKRIYASKLRLPYYKDLKKVTANPVVETDMTQWNPLKIKPNPRPGIPPDRSNVQMDENLRKAFDDIQKDKIKLCKKYEERLQTTRIKVDENESDTQIEVEDK</sequence>
<dbReference type="Proteomes" id="UP001458880">
    <property type="component" value="Unassembled WGS sequence"/>
</dbReference>
<protein>
    <submittedName>
        <fullName evidence="2">Uncharacterized protein</fullName>
    </submittedName>
</protein>
<keyword evidence="3" id="KW-1185">Reference proteome</keyword>
<comment type="caution">
    <text evidence="2">The sequence shown here is derived from an EMBL/GenBank/DDBJ whole genome shotgun (WGS) entry which is preliminary data.</text>
</comment>
<feature type="compositionally biased region" description="Polar residues" evidence="1">
    <location>
        <begin position="42"/>
        <end position="53"/>
    </location>
</feature>
<accession>A0AAW1M2Y5</accession>
<reference evidence="2 3" key="1">
    <citation type="journal article" date="2024" name="BMC Genomics">
        <title>De novo assembly and annotation of Popillia japonica's genome with initial clues to its potential as an invasive pest.</title>
        <authorList>
            <person name="Cucini C."/>
            <person name="Boschi S."/>
            <person name="Funari R."/>
            <person name="Cardaioli E."/>
            <person name="Iannotti N."/>
            <person name="Marturano G."/>
            <person name="Paoli F."/>
            <person name="Bruttini M."/>
            <person name="Carapelli A."/>
            <person name="Frati F."/>
            <person name="Nardi F."/>
        </authorList>
    </citation>
    <scope>NUCLEOTIDE SEQUENCE [LARGE SCALE GENOMIC DNA]</scope>
    <source>
        <strain evidence="2">DMR45628</strain>
    </source>
</reference>
<name>A0AAW1M2Y5_POPJA</name>
<dbReference type="AlphaFoldDB" id="A0AAW1M2Y5"/>
<evidence type="ECO:0000313" key="2">
    <source>
        <dbReference type="EMBL" id="KAK9743548.1"/>
    </source>
</evidence>